<dbReference type="InterPro" id="IPR003018">
    <property type="entry name" value="GAF"/>
</dbReference>
<dbReference type="CDD" id="cd01948">
    <property type="entry name" value="EAL"/>
    <property type="match status" value="1"/>
</dbReference>
<dbReference type="PROSITE" id="PS50887">
    <property type="entry name" value="GGDEF"/>
    <property type="match status" value="1"/>
</dbReference>
<dbReference type="CDD" id="cd01949">
    <property type="entry name" value="GGDEF"/>
    <property type="match status" value="1"/>
</dbReference>
<dbReference type="Pfam" id="PF01590">
    <property type="entry name" value="GAF"/>
    <property type="match status" value="1"/>
</dbReference>
<dbReference type="RefSeq" id="WP_121192167.1">
    <property type="nucleotide sequence ID" value="NZ_RBWV01000009.1"/>
</dbReference>
<dbReference type="Pfam" id="PF00563">
    <property type="entry name" value="EAL"/>
    <property type="match status" value="1"/>
</dbReference>
<dbReference type="PANTHER" id="PTHR44757">
    <property type="entry name" value="DIGUANYLATE CYCLASE DGCP"/>
    <property type="match status" value="1"/>
</dbReference>
<dbReference type="InterPro" id="IPR013656">
    <property type="entry name" value="PAS_4"/>
</dbReference>
<dbReference type="SUPFAM" id="SSF55073">
    <property type="entry name" value="Nucleotide cyclase"/>
    <property type="match status" value="1"/>
</dbReference>
<dbReference type="Gene3D" id="3.30.70.270">
    <property type="match status" value="1"/>
</dbReference>
<proteinExistence type="predicted"/>
<feature type="coiled-coil region" evidence="1">
    <location>
        <begin position="364"/>
        <end position="391"/>
    </location>
</feature>
<dbReference type="Proteomes" id="UP000281955">
    <property type="component" value="Unassembled WGS sequence"/>
</dbReference>
<evidence type="ECO:0000313" key="4">
    <source>
        <dbReference type="EMBL" id="RKS80489.1"/>
    </source>
</evidence>
<dbReference type="InterPro" id="IPR052155">
    <property type="entry name" value="Biofilm_reg_signaling"/>
</dbReference>
<dbReference type="InterPro" id="IPR035919">
    <property type="entry name" value="EAL_sf"/>
</dbReference>
<dbReference type="AlphaFoldDB" id="A0A420XV05"/>
<dbReference type="SUPFAM" id="SSF55781">
    <property type="entry name" value="GAF domain-like"/>
    <property type="match status" value="2"/>
</dbReference>
<feature type="domain" description="EAL" evidence="2">
    <location>
        <begin position="691"/>
        <end position="942"/>
    </location>
</feature>
<accession>A0A420XV05</accession>
<dbReference type="OrthoDB" id="23692at2"/>
<dbReference type="Pfam" id="PF08448">
    <property type="entry name" value="PAS_4"/>
    <property type="match status" value="1"/>
</dbReference>
<evidence type="ECO:0000256" key="1">
    <source>
        <dbReference type="SAM" id="Coils"/>
    </source>
</evidence>
<dbReference type="Pfam" id="PF00990">
    <property type="entry name" value="GGDEF"/>
    <property type="match status" value="1"/>
</dbReference>
<dbReference type="Gene3D" id="3.30.450.40">
    <property type="match status" value="2"/>
</dbReference>
<name>A0A420XV05_9ACTN</name>
<dbReference type="NCBIfam" id="TIGR00254">
    <property type="entry name" value="GGDEF"/>
    <property type="match status" value="1"/>
</dbReference>
<reference evidence="4 5" key="1">
    <citation type="submission" date="2018-10" db="EMBL/GenBank/DDBJ databases">
        <title>Genomic Encyclopedia of Archaeal and Bacterial Type Strains, Phase II (KMG-II): from individual species to whole genera.</title>
        <authorList>
            <person name="Goeker M."/>
        </authorList>
    </citation>
    <scope>NUCLEOTIDE SEQUENCE [LARGE SCALE GENOMIC DNA]</scope>
    <source>
        <strain evidence="4 5">RP-AC37</strain>
    </source>
</reference>
<evidence type="ECO:0000259" key="3">
    <source>
        <dbReference type="PROSITE" id="PS50887"/>
    </source>
</evidence>
<dbReference type="Gene3D" id="3.20.20.450">
    <property type="entry name" value="EAL domain"/>
    <property type="match status" value="1"/>
</dbReference>
<dbReference type="InterPro" id="IPR029787">
    <property type="entry name" value="Nucleotide_cyclase"/>
</dbReference>
<dbReference type="InterPro" id="IPR000160">
    <property type="entry name" value="GGDEF_dom"/>
</dbReference>
<dbReference type="InterPro" id="IPR029016">
    <property type="entry name" value="GAF-like_dom_sf"/>
</dbReference>
<dbReference type="Gene3D" id="3.30.450.20">
    <property type="entry name" value="PAS domain"/>
    <property type="match status" value="1"/>
</dbReference>
<dbReference type="InterPro" id="IPR001633">
    <property type="entry name" value="EAL_dom"/>
</dbReference>
<comment type="caution">
    <text evidence="4">The sequence shown here is derived from an EMBL/GenBank/DDBJ whole genome shotgun (WGS) entry which is preliminary data.</text>
</comment>
<gene>
    <name evidence="4" type="ORF">CLV35_0925</name>
</gene>
<feature type="domain" description="GGDEF" evidence="3">
    <location>
        <begin position="550"/>
        <end position="682"/>
    </location>
</feature>
<protein>
    <submittedName>
        <fullName evidence="4">Diguanylate cyclase (GGDEF)-like protein</fullName>
    </submittedName>
</protein>
<sequence>MRTAASRAEVLATVATRVMGAAGLDEVAAVVADAAAQLVGEASAAVLLDPTSSVCEHVGLGHPDATARQALDASAKRLRGGSATLVGTLTALRYEPVVRRVAAPYLPTAPLVALWGTEGRAHQLGLQVPSRDGSRCVLLCARPAGAEPYDDDDEAALLALAEAVTLPLENARLLEAATREAAERAAAEQRLAEAYARERVLSGLADRLVELQREAPDMEVVARAVAEASRDITGQASFVLLRDVATGAVGASAYAPPGRGAATRPGRLWSADHVPPVLARALETGDLISTDEPLGPLERAAAEAEGSASTRQHMVVARIMFDGLVRGTLSFHRNAAQAAFTEADLELARFLAARVSLHVVNCQLALAGREAAALQREAEEARAEVARRAGEVLDALPVLVLTLDEHGVVDLTNRALMDSSAATPRFLELLDHHQGRYAAAMRSVGEATANAGLVDLADGIEAVLRGRLGRYEADTHARPAGTDEHWWHSIVVPRSGGGVIITYDDVTDRKNAEVEAAHQATHDTLTGLPNRALLTDRLEHAVARAARHPGVLAVLFIDLDHFKLANDTYGHGFGDALLVQVVARLSAAIRPEDTLARFGGDEFVLLCEELHSADEASVIAGRLLRALEEPVLVEGRTLRQSASLGLAVAGPGTDSSTLLSEADAALFLAKERGRGQLATFDRSHGDTSGRRLDLMQALHAALAGDVLELHFQPIVSLRTGEVTGAEALLRWRRDGVLVGPGEFLHVAESMGLTLPIGRWVLRAACAQAARWRRAGATGRVFVNVSPAHLALGLEDDVRALLEEFGLPGSALGVEITETTLMQDPETSISCLHTLRDLGVSAEIDDFGTGYSSLAYLKELEPQSLKIDRTFVAGVHRDERDRRIVQAIISLARSLGVSSTAEGIESPEQLATLRELGCDAAQGYLLRRPAPPEGSWPTVTAGLLDG</sequence>
<dbReference type="SUPFAM" id="SSF141868">
    <property type="entry name" value="EAL domain-like"/>
    <property type="match status" value="1"/>
</dbReference>
<dbReference type="PROSITE" id="PS50883">
    <property type="entry name" value="EAL"/>
    <property type="match status" value="1"/>
</dbReference>
<dbReference type="SMART" id="SM00267">
    <property type="entry name" value="GGDEF"/>
    <property type="match status" value="1"/>
</dbReference>
<dbReference type="InParanoid" id="A0A420XV05"/>
<keyword evidence="1" id="KW-0175">Coiled coil</keyword>
<evidence type="ECO:0000259" key="2">
    <source>
        <dbReference type="PROSITE" id="PS50883"/>
    </source>
</evidence>
<dbReference type="InterPro" id="IPR043128">
    <property type="entry name" value="Rev_trsase/Diguanyl_cyclase"/>
</dbReference>
<dbReference type="SMART" id="SM00052">
    <property type="entry name" value="EAL"/>
    <property type="match status" value="1"/>
</dbReference>
<evidence type="ECO:0000313" key="5">
    <source>
        <dbReference type="Proteomes" id="UP000281955"/>
    </source>
</evidence>
<dbReference type="PANTHER" id="PTHR44757:SF2">
    <property type="entry name" value="BIOFILM ARCHITECTURE MAINTENANCE PROTEIN MBAA"/>
    <property type="match status" value="1"/>
</dbReference>
<dbReference type="EMBL" id="RBWV01000009">
    <property type="protein sequence ID" value="RKS80489.1"/>
    <property type="molecule type" value="Genomic_DNA"/>
</dbReference>
<organism evidence="4 5">
    <name type="scientific">Motilibacter peucedani</name>
    <dbReference type="NCBI Taxonomy" id="598650"/>
    <lineage>
        <taxon>Bacteria</taxon>
        <taxon>Bacillati</taxon>
        <taxon>Actinomycetota</taxon>
        <taxon>Actinomycetes</taxon>
        <taxon>Motilibacterales</taxon>
        <taxon>Motilibacteraceae</taxon>
        <taxon>Motilibacter</taxon>
    </lineage>
</organism>
<keyword evidence="5" id="KW-1185">Reference proteome</keyword>